<organism evidence="1 2">
    <name type="scientific">Pseudophaeobacter arcticus</name>
    <dbReference type="NCBI Taxonomy" id="385492"/>
    <lineage>
        <taxon>Bacteria</taxon>
        <taxon>Pseudomonadati</taxon>
        <taxon>Pseudomonadota</taxon>
        <taxon>Alphaproteobacteria</taxon>
        <taxon>Rhodobacterales</taxon>
        <taxon>Paracoccaceae</taxon>
        <taxon>Pseudophaeobacter</taxon>
    </lineage>
</organism>
<evidence type="ECO:0000313" key="1">
    <source>
        <dbReference type="EMBL" id="GAA6196422.1"/>
    </source>
</evidence>
<accession>A0ABQ0AKM0</accession>
<dbReference type="Proteomes" id="UP001441944">
    <property type="component" value="Unassembled WGS sequence"/>
</dbReference>
<evidence type="ECO:0000313" key="2">
    <source>
        <dbReference type="Proteomes" id="UP001441944"/>
    </source>
</evidence>
<sequence length="291" mass="33565">MQVIFHCGAHGTEEDRLLKTLLRNKDRFRLHGTVVPGPGKYRYLLKDCMAALQEGQATTEARDVLWDAILEEEQADRVLLSNANFFGSQRQSIEGSQFYPEAEARLLSLQHLFAQDKLELYIGLRNPATILPGLLENAHADRKAQVLSNLDPYHLRWSDLLTRLRRAVPQVPLNVWCFEDMPLIWAQIIRDMSGLEMNQRLDGGMDLLSTIMSREGMRRLRQYLAQHPDMSETQQRRVMAAFLDKYVREDELEEEIDLPGWSEALIESVTTLYEEDMQIVQRIPGVTMITP</sequence>
<proteinExistence type="predicted"/>
<gene>
    <name evidence="1" type="ORF">NBRC116598_18660</name>
</gene>
<name>A0ABQ0AKM0_9RHOB</name>
<evidence type="ECO:0008006" key="3">
    <source>
        <dbReference type="Google" id="ProtNLM"/>
    </source>
</evidence>
<dbReference type="RefSeq" id="WP_353399244.1">
    <property type="nucleotide sequence ID" value="NZ_BAABWU010000006.1"/>
</dbReference>
<protein>
    <recommendedName>
        <fullName evidence="3">Sulfotransferase family protein</fullName>
    </recommendedName>
</protein>
<keyword evidence="2" id="KW-1185">Reference proteome</keyword>
<comment type="caution">
    <text evidence="1">The sequence shown here is derived from an EMBL/GenBank/DDBJ whole genome shotgun (WGS) entry which is preliminary data.</text>
</comment>
<dbReference type="EMBL" id="BAABWU010000006">
    <property type="protein sequence ID" value="GAA6196422.1"/>
    <property type="molecule type" value="Genomic_DNA"/>
</dbReference>
<reference evidence="1 2" key="1">
    <citation type="submission" date="2024-04" db="EMBL/GenBank/DDBJ databases">
        <title>Draft genome sequence of Pseudophaeobacter arcticus NBRC 116598.</title>
        <authorList>
            <person name="Miyakawa T."/>
            <person name="Kusuya Y."/>
            <person name="Miura T."/>
        </authorList>
    </citation>
    <scope>NUCLEOTIDE SEQUENCE [LARGE SCALE GENOMIC DNA]</scope>
    <source>
        <strain evidence="1 2">SU-CL00105</strain>
    </source>
</reference>